<reference evidence="16" key="1">
    <citation type="submission" date="2025-08" db="UniProtKB">
        <authorList>
            <consortium name="RefSeq"/>
        </authorList>
    </citation>
    <scope>IDENTIFICATION</scope>
</reference>
<evidence type="ECO:0000256" key="1">
    <source>
        <dbReference type="ARBA" id="ARBA00004305"/>
    </source>
</evidence>
<evidence type="ECO:0000256" key="6">
    <source>
        <dbReference type="ARBA" id="ARBA00022917"/>
    </source>
</evidence>
<comment type="function">
    <text evidence="12">Mitochondrial aminoacyl-tRNA synthetase that catalyzes the specific attachment of the proline amino acid (aa) to the homologous transfer RNA (tRNA), further participating in protein synthesis. The reaction occurs in a two steps: proline is first activated by ATP to form Pro-AMP and then transferred to the acceptor end of tRNA(Pro).</text>
</comment>
<dbReference type="GO" id="GO:0006433">
    <property type="term" value="P:prolyl-tRNA aminoacylation"/>
    <property type="evidence" value="ECO:0007669"/>
    <property type="project" value="InterPro"/>
</dbReference>
<sequence length="505" mass="56816">MKRVQHGAAYGMLRTVRVSTLMPSVFKAAEIFTMRGHQLMNHCKTWLVFLQFDGTMTAEPARALCTHHHHCVSKMFQPSYILPKGMRQEGITCKSQRLMMENGLIRPAGTGIFHLLPLAQRALDKLIRVIESEMSRVGSQKMAMPSLTSSALWKTSGRWDMMGSELFKLRDRHKTELCLGPTHEEAVTDIIAAEGLLSHKRLPIRLYQITAKFRDEPRPRFGLLRGREFIMKDLYTFDSSEATALDTYDTVCDAYTRLFKRLQVDFVKVVGDTGSIGGSLSHEYHLLAETGEDELFQCDKCGLGANAETTVGGTRPSCPEKLDEVGCPMRLRRGIEVGHAFLLGSKYSKLFKACYADAADRKQLIEMGCYGLGVTRILAASIEVLSSEDEIRWPQIIAPYQVYIIPPKRKSKDEAAIPLAETLCNDITSCISRLQDELLLDDRDQLTIGRRVTDAKKLGYPYLIVVGKRALEAEPLYELHDTQRGTIECVSKIDLFKTLESRSVV</sequence>
<protein>
    <recommendedName>
        <fullName evidence="13">Probable proline--tRNA ligase, mitochondrial</fullName>
        <ecNumber evidence="2">6.1.1.15</ecNumber>
    </recommendedName>
    <alternativeName>
        <fullName evidence="10">Prolyl-tRNA synthetase</fullName>
    </alternativeName>
</protein>
<keyword evidence="6" id="KW-0648">Protein biosynthesis</keyword>
<name>A0A8B8A3B8_ACAPL</name>
<dbReference type="GO" id="GO:0005524">
    <property type="term" value="F:ATP binding"/>
    <property type="evidence" value="ECO:0007669"/>
    <property type="project" value="UniProtKB-KW"/>
</dbReference>
<dbReference type="Pfam" id="PF03129">
    <property type="entry name" value="HGTP_anticodon"/>
    <property type="match status" value="1"/>
</dbReference>
<keyword evidence="3 16" id="KW-0436">Ligase</keyword>
<dbReference type="GO" id="GO:0005759">
    <property type="term" value="C:mitochondrial matrix"/>
    <property type="evidence" value="ECO:0007669"/>
    <property type="project" value="UniProtKB-SubCell"/>
</dbReference>
<comment type="subcellular location">
    <subcellularLocation>
        <location evidence="1">Mitochondrion matrix</location>
    </subcellularLocation>
</comment>
<feature type="domain" description="Aminoacyl-transfer RNA synthetases class-II family profile" evidence="14">
    <location>
        <begin position="125"/>
        <end position="394"/>
    </location>
</feature>
<dbReference type="AlphaFoldDB" id="A0A8B8A3B8"/>
<keyword evidence="8" id="KW-0496">Mitochondrion</keyword>
<evidence type="ECO:0000313" key="16">
    <source>
        <dbReference type="RefSeq" id="XP_022110381.1"/>
    </source>
</evidence>
<proteinExistence type="predicted"/>
<organism evidence="15 16">
    <name type="scientific">Acanthaster planci</name>
    <name type="common">Crown-of-thorns starfish</name>
    <dbReference type="NCBI Taxonomy" id="133434"/>
    <lineage>
        <taxon>Eukaryota</taxon>
        <taxon>Metazoa</taxon>
        <taxon>Echinodermata</taxon>
        <taxon>Eleutherozoa</taxon>
        <taxon>Asterozoa</taxon>
        <taxon>Asteroidea</taxon>
        <taxon>Valvatacea</taxon>
        <taxon>Valvatida</taxon>
        <taxon>Acanthasteridae</taxon>
        <taxon>Acanthaster</taxon>
    </lineage>
</organism>
<evidence type="ECO:0000256" key="5">
    <source>
        <dbReference type="ARBA" id="ARBA00022840"/>
    </source>
</evidence>
<dbReference type="FunFam" id="3.40.50.800:FF:000020">
    <property type="entry name" value="Probable proline--tRNA ligase, mitochondrial"/>
    <property type="match status" value="1"/>
</dbReference>
<dbReference type="PRINTS" id="PR01046">
    <property type="entry name" value="TRNASYNTHPRO"/>
</dbReference>
<evidence type="ECO:0000256" key="3">
    <source>
        <dbReference type="ARBA" id="ARBA00022598"/>
    </source>
</evidence>
<dbReference type="InterPro" id="IPR050062">
    <property type="entry name" value="Pro-tRNA_synthetase"/>
</dbReference>
<evidence type="ECO:0000256" key="10">
    <source>
        <dbReference type="ARBA" id="ARBA00029731"/>
    </source>
</evidence>
<dbReference type="KEGG" id="aplc:110989971"/>
<evidence type="ECO:0000256" key="11">
    <source>
        <dbReference type="ARBA" id="ARBA00047671"/>
    </source>
</evidence>
<evidence type="ECO:0000313" key="15">
    <source>
        <dbReference type="Proteomes" id="UP000694845"/>
    </source>
</evidence>
<dbReference type="InterPro" id="IPR036621">
    <property type="entry name" value="Anticodon-bd_dom_sf"/>
</dbReference>
<evidence type="ECO:0000259" key="14">
    <source>
        <dbReference type="PROSITE" id="PS50862"/>
    </source>
</evidence>
<dbReference type="PROSITE" id="PS50862">
    <property type="entry name" value="AA_TRNA_LIGASE_II"/>
    <property type="match status" value="1"/>
</dbReference>
<dbReference type="Pfam" id="PF00587">
    <property type="entry name" value="tRNA-synt_2b"/>
    <property type="match status" value="1"/>
</dbReference>
<dbReference type="InterPro" id="IPR002314">
    <property type="entry name" value="aa-tRNA-synt_IIb"/>
</dbReference>
<evidence type="ECO:0000256" key="4">
    <source>
        <dbReference type="ARBA" id="ARBA00022741"/>
    </source>
</evidence>
<keyword evidence="4" id="KW-0547">Nucleotide-binding</keyword>
<dbReference type="RefSeq" id="XP_022110381.1">
    <property type="nucleotide sequence ID" value="XM_022254689.1"/>
</dbReference>
<dbReference type="Gene3D" id="3.40.50.800">
    <property type="entry name" value="Anticodon-binding domain"/>
    <property type="match status" value="1"/>
</dbReference>
<dbReference type="GO" id="GO:0004827">
    <property type="term" value="F:proline-tRNA ligase activity"/>
    <property type="evidence" value="ECO:0007669"/>
    <property type="project" value="UniProtKB-EC"/>
</dbReference>
<dbReference type="PANTHER" id="PTHR42753">
    <property type="entry name" value="MITOCHONDRIAL RIBOSOME PROTEIN L39/PROLYL-TRNA LIGASE FAMILY MEMBER"/>
    <property type="match status" value="1"/>
</dbReference>
<dbReference type="InterPro" id="IPR045864">
    <property type="entry name" value="aa-tRNA-synth_II/BPL/LPL"/>
</dbReference>
<evidence type="ECO:0000256" key="9">
    <source>
        <dbReference type="ARBA" id="ARBA00023146"/>
    </source>
</evidence>
<keyword evidence="7" id="KW-0809">Transit peptide</keyword>
<dbReference type="InterPro" id="IPR004154">
    <property type="entry name" value="Anticodon-bd"/>
</dbReference>
<evidence type="ECO:0000256" key="8">
    <source>
        <dbReference type="ARBA" id="ARBA00023128"/>
    </source>
</evidence>
<dbReference type="InterPro" id="IPR002316">
    <property type="entry name" value="Pro-tRNA-ligase_IIa"/>
</dbReference>
<dbReference type="InterPro" id="IPR033730">
    <property type="entry name" value="ProRS_core_prok"/>
</dbReference>
<comment type="catalytic activity">
    <reaction evidence="11">
        <text>tRNA(Pro) + L-proline + ATP = L-prolyl-tRNA(Pro) + AMP + diphosphate</text>
        <dbReference type="Rhea" id="RHEA:14305"/>
        <dbReference type="Rhea" id="RHEA-COMP:9700"/>
        <dbReference type="Rhea" id="RHEA-COMP:9702"/>
        <dbReference type="ChEBI" id="CHEBI:30616"/>
        <dbReference type="ChEBI" id="CHEBI:33019"/>
        <dbReference type="ChEBI" id="CHEBI:60039"/>
        <dbReference type="ChEBI" id="CHEBI:78442"/>
        <dbReference type="ChEBI" id="CHEBI:78532"/>
        <dbReference type="ChEBI" id="CHEBI:456215"/>
        <dbReference type="EC" id="6.1.1.15"/>
    </reaction>
</comment>
<dbReference type="OrthoDB" id="10267474at2759"/>
<keyword evidence="9" id="KW-0030">Aminoacyl-tRNA synthetase</keyword>
<evidence type="ECO:0000256" key="7">
    <source>
        <dbReference type="ARBA" id="ARBA00022946"/>
    </source>
</evidence>
<dbReference type="SUPFAM" id="SSF52954">
    <property type="entry name" value="Class II aaRS ABD-related"/>
    <property type="match status" value="1"/>
</dbReference>
<dbReference type="CDD" id="cd00779">
    <property type="entry name" value="ProRS_core_prok"/>
    <property type="match status" value="1"/>
</dbReference>
<keyword evidence="5" id="KW-0067">ATP-binding</keyword>
<accession>A0A8B8A3B8</accession>
<evidence type="ECO:0000256" key="12">
    <source>
        <dbReference type="ARBA" id="ARBA00058798"/>
    </source>
</evidence>
<dbReference type="FunFam" id="3.30.930.10:FF:000042">
    <property type="entry name" value="probable proline--tRNA ligase, mitochondrial"/>
    <property type="match status" value="1"/>
</dbReference>
<dbReference type="SUPFAM" id="SSF55681">
    <property type="entry name" value="Class II aaRS and biotin synthetases"/>
    <property type="match status" value="1"/>
</dbReference>
<keyword evidence="15" id="KW-1185">Reference proteome</keyword>
<dbReference type="EC" id="6.1.1.15" evidence="2"/>
<dbReference type="Proteomes" id="UP000694845">
    <property type="component" value="Unplaced"/>
</dbReference>
<gene>
    <name evidence="16" type="primary">LOC110989971</name>
</gene>
<evidence type="ECO:0000256" key="13">
    <source>
        <dbReference type="ARBA" id="ARBA00071545"/>
    </source>
</evidence>
<dbReference type="InterPro" id="IPR006195">
    <property type="entry name" value="aa-tRNA-synth_II"/>
</dbReference>
<dbReference type="PANTHER" id="PTHR42753:SF10">
    <property type="entry name" value="PROLINE--TRNA LIGASE, MITOCHONDRIAL-RELATED"/>
    <property type="match status" value="1"/>
</dbReference>
<evidence type="ECO:0000256" key="2">
    <source>
        <dbReference type="ARBA" id="ARBA00012831"/>
    </source>
</evidence>
<dbReference type="Gene3D" id="3.30.930.10">
    <property type="entry name" value="Bira Bifunctional Protein, Domain 2"/>
    <property type="match status" value="1"/>
</dbReference>
<dbReference type="GeneID" id="110989971"/>
<dbReference type="CTD" id="25973"/>